<dbReference type="Pfam" id="PF13202">
    <property type="entry name" value="EF-hand_5"/>
    <property type="match status" value="2"/>
</dbReference>
<proteinExistence type="predicted"/>
<sequence>MKNRTSLLAATAALAAALALPAMAQSPAQDAAAQSGSSAASATSAQSSGASSGGGQTWASVDTDSDGTINKQEAQVNAGLVQIYDQADGNTDGKLTTDEYKAFVAKQQSGGAATGSQGN</sequence>
<feature type="chain" id="PRO_5030038109" evidence="2">
    <location>
        <begin position="25"/>
        <end position="119"/>
    </location>
</feature>
<dbReference type="PROSITE" id="PS00018">
    <property type="entry name" value="EF_HAND_1"/>
    <property type="match status" value="1"/>
</dbReference>
<dbReference type="Proteomes" id="UP000195877">
    <property type="component" value="Chromosome 1"/>
</dbReference>
<evidence type="ECO:0000313" key="7">
    <source>
        <dbReference type="Proteomes" id="UP000195953"/>
    </source>
</evidence>
<dbReference type="AlphaFoldDB" id="A0A1Y6H200"/>
<gene>
    <name evidence="5" type="ORF">PD5205_03732</name>
    <name evidence="4" type="ORF">PD885_00262</name>
</gene>
<evidence type="ECO:0000313" key="6">
    <source>
        <dbReference type="Proteomes" id="UP000195877"/>
    </source>
</evidence>
<feature type="domain" description="EF-hand" evidence="3">
    <location>
        <begin position="75"/>
        <end position="110"/>
    </location>
</feature>
<dbReference type="KEGG" id="xfr:BER92_18150"/>
<dbReference type="eggNOG" id="ENOG50330YP">
    <property type="taxonomic scope" value="Bacteria"/>
</dbReference>
<reference evidence="4 6" key="2">
    <citation type="submission" date="2017-05" db="EMBL/GenBank/DDBJ databases">
        <authorList>
            <person name="Blom J."/>
        </authorList>
    </citation>
    <scope>NUCLEOTIDE SEQUENCE [LARGE SCALE GENOMIC DNA]</scope>
    <source>
        <strain evidence="4">PD885</strain>
    </source>
</reference>
<dbReference type="InterPro" id="IPR006311">
    <property type="entry name" value="TAT_signal"/>
</dbReference>
<dbReference type="RefSeq" id="WP_002808320.1">
    <property type="nucleotide sequence ID" value="NZ_CP016830.1"/>
</dbReference>
<dbReference type="InterPro" id="IPR018247">
    <property type="entry name" value="EF_Hand_1_Ca_BS"/>
</dbReference>
<feature type="region of interest" description="Disordered" evidence="1">
    <location>
        <begin position="25"/>
        <end position="72"/>
    </location>
</feature>
<evidence type="ECO:0000259" key="3">
    <source>
        <dbReference type="PROSITE" id="PS50222"/>
    </source>
</evidence>
<dbReference type="SUPFAM" id="SSF47473">
    <property type="entry name" value="EF-hand"/>
    <property type="match status" value="1"/>
</dbReference>
<protein>
    <submittedName>
        <fullName evidence="4 5">EF hand</fullName>
    </submittedName>
</protein>
<organism evidence="5 7">
    <name type="scientific">Xanthomonas fragariae</name>
    <dbReference type="NCBI Taxonomy" id="48664"/>
    <lineage>
        <taxon>Bacteria</taxon>
        <taxon>Pseudomonadati</taxon>
        <taxon>Pseudomonadota</taxon>
        <taxon>Gammaproteobacteria</taxon>
        <taxon>Lysobacterales</taxon>
        <taxon>Lysobacteraceae</taxon>
        <taxon>Xanthomonas</taxon>
    </lineage>
</organism>
<feature type="signal peptide" evidence="2">
    <location>
        <begin position="1"/>
        <end position="24"/>
    </location>
</feature>
<keyword evidence="2" id="KW-0732">Signal</keyword>
<dbReference type="OrthoDB" id="6310942at2"/>
<reference evidence="5 7" key="1">
    <citation type="submission" date="2017-05" db="EMBL/GenBank/DDBJ databases">
        <authorList>
            <person name="Song R."/>
            <person name="Chenine A.L."/>
            <person name="Ruprecht R.M."/>
        </authorList>
    </citation>
    <scope>NUCLEOTIDE SEQUENCE [LARGE SCALE GENOMIC DNA]</scope>
    <source>
        <strain evidence="5">PD5205</strain>
    </source>
</reference>
<dbReference type="GeneID" id="61892740"/>
<dbReference type="Proteomes" id="UP000195953">
    <property type="component" value="Chromosome 1"/>
</dbReference>
<evidence type="ECO:0000313" key="4">
    <source>
        <dbReference type="EMBL" id="SMQ97534.1"/>
    </source>
</evidence>
<dbReference type="GO" id="GO:0005509">
    <property type="term" value="F:calcium ion binding"/>
    <property type="evidence" value="ECO:0007669"/>
    <property type="project" value="InterPro"/>
</dbReference>
<dbReference type="EMBL" id="LT853885">
    <property type="protein sequence ID" value="SMR05004.1"/>
    <property type="molecule type" value="Genomic_DNA"/>
</dbReference>
<keyword evidence="6" id="KW-1185">Reference proteome</keyword>
<accession>A0A1Y6H200</accession>
<evidence type="ECO:0000313" key="5">
    <source>
        <dbReference type="EMBL" id="SMR05004.1"/>
    </source>
</evidence>
<feature type="compositionally biased region" description="Low complexity" evidence="1">
    <location>
        <begin position="25"/>
        <end position="50"/>
    </location>
</feature>
<dbReference type="InterPro" id="IPR002048">
    <property type="entry name" value="EF_hand_dom"/>
</dbReference>
<evidence type="ECO:0000256" key="1">
    <source>
        <dbReference type="SAM" id="MobiDB-lite"/>
    </source>
</evidence>
<dbReference type="PROSITE" id="PS51318">
    <property type="entry name" value="TAT"/>
    <property type="match status" value="1"/>
</dbReference>
<evidence type="ECO:0000256" key="2">
    <source>
        <dbReference type="SAM" id="SignalP"/>
    </source>
</evidence>
<dbReference type="STRING" id="48664.BER92_18150"/>
<dbReference type="Gene3D" id="1.10.238.10">
    <property type="entry name" value="EF-hand"/>
    <property type="match status" value="1"/>
</dbReference>
<dbReference type="EMBL" id="LT853882">
    <property type="protein sequence ID" value="SMQ97534.1"/>
    <property type="molecule type" value="Genomic_DNA"/>
</dbReference>
<name>A0A1Y6H200_9XANT</name>
<dbReference type="PROSITE" id="PS50222">
    <property type="entry name" value="EF_HAND_2"/>
    <property type="match status" value="1"/>
</dbReference>
<dbReference type="InterPro" id="IPR011992">
    <property type="entry name" value="EF-hand-dom_pair"/>
</dbReference>